<evidence type="ECO:0000256" key="1">
    <source>
        <dbReference type="SAM" id="MobiDB-lite"/>
    </source>
</evidence>
<feature type="region of interest" description="Disordered" evidence="1">
    <location>
        <begin position="58"/>
        <end position="118"/>
    </location>
</feature>
<evidence type="ECO:0000313" key="3">
    <source>
        <dbReference type="Proteomes" id="UP000007241"/>
    </source>
</evidence>
<dbReference type="OrthoDB" id="10680551at2759"/>
<protein>
    <submittedName>
        <fullName evidence="2">Uncharacterized protein</fullName>
    </submittedName>
</protein>
<accession>F4NTP2</accession>
<gene>
    <name evidence="2" type="ORF">BATDEDRAFT_21518</name>
</gene>
<evidence type="ECO:0000313" key="2">
    <source>
        <dbReference type="EMBL" id="EGF83117.1"/>
    </source>
</evidence>
<keyword evidence="3" id="KW-1185">Reference proteome</keyword>
<dbReference type="Proteomes" id="UP000007241">
    <property type="component" value="Unassembled WGS sequence"/>
</dbReference>
<proteinExistence type="predicted"/>
<dbReference type="AlphaFoldDB" id="F4NTP2"/>
<dbReference type="InParanoid" id="F4NTP2"/>
<feature type="compositionally biased region" description="Polar residues" evidence="1">
    <location>
        <begin position="58"/>
        <end position="82"/>
    </location>
</feature>
<dbReference type="EMBL" id="GL882879">
    <property type="protein sequence ID" value="EGF83117.1"/>
    <property type="molecule type" value="Genomic_DNA"/>
</dbReference>
<dbReference type="GeneID" id="18237677"/>
<reference evidence="2 3" key="1">
    <citation type="submission" date="2009-12" db="EMBL/GenBank/DDBJ databases">
        <title>The draft genome of Batrachochytrium dendrobatidis.</title>
        <authorList>
            <consortium name="US DOE Joint Genome Institute (JGI-PGF)"/>
            <person name="Kuo A."/>
            <person name="Salamov A."/>
            <person name="Schmutz J."/>
            <person name="Lucas S."/>
            <person name="Pitluck S."/>
            <person name="Rosenblum E."/>
            <person name="Stajich J."/>
            <person name="Eisen M."/>
            <person name="Grigoriev I.V."/>
        </authorList>
    </citation>
    <scope>NUCLEOTIDE SEQUENCE [LARGE SCALE GENOMIC DNA]</scope>
    <source>
        <strain evidence="3">JAM81 / FGSC 10211</strain>
    </source>
</reference>
<organism evidence="2 3">
    <name type="scientific">Batrachochytrium dendrobatidis (strain JAM81 / FGSC 10211)</name>
    <name type="common">Frog chytrid fungus</name>
    <dbReference type="NCBI Taxonomy" id="684364"/>
    <lineage>
        <taxon>Eukaryota</taxon>
        <taxon>Fungi</taxon>
        <taxon>Fungi incertae sedis</taxon>
        <taxon>Chytridiomycota</taxon>
        <taxon>Chytridiomycota incertae sedis</taxon>
        <taxon>Chytridiomycetes</taxon>
        <taxon>Rhizophydiales</taxon>
        <taxon>Rhizophydiales incertae sedis</taxon>
        <taxon>Batrachochytrium</taxon>
    </lineage>
</organism>
<sequence length="521" mass="58964">MAGSIHPHSSFRYNDNGRYFTQEPSKPVVIFHDYTSQRIPTPDLLKPTLNKPVVQDTQTTALPSNQTKASRASDLSQLTGCTHSRDKPLQLPNSTSKPSKKSLTKNPANSKSSKPTKHNHILYKVDNNSQIHIPNQVLHKHAHKKGPTNIWNFIDTYPSLATKLLSSKKEMVAAQIIRAHETKMHARHARECRQLDEANQKVLNEVMQRRIDIDDCLIKKVDGMSEEVREAVVKDLATRYPLREAKIRRKMDHANQSVQNRHKSVSVHHVAIKSKSDQPEHQLRTIQNVNKLMHVGQHGMRDQANKAETKSSLRRILHSVSDSNLPVKIQSAQIKKNEGVMQQSKEPRSPARVLPAWGINGVYDSDTASLVPDENRSFENAIKHDRQSTLSLNVDNTLKLANEDCRLSLVDGSVIDSSPLNSDKKEHKVDDVASQLDLFVANTQRSEKVAKAFLSLDHSAEHNSGGSELTLDIRAQYVQFRDELQSKIVQLMAMYNSFSQYIDDVVDEEQMRREKIQRDGS</sequence>
<dbReference type="RefSeq" id="XP_006675309.1">
    <property type="nucleotide sequence ID" value="XM_006675246.1"/>
</dbReference>
<name>F4NTP2_BATDJ</name>
<dbReference type="HOGENOM" id="CLU_522710_0_0_1"/>